<feature type="transmembrane region" description="Helical" evidence="10">
    <location>
        <begin position="6"/>
        <end position="26"/>
    </location>
</feature>
<feature type="transmembrane region" description="Helical" evidence="10">
    <location>
        <begin position="408"/>
        <end position="431"/>
    </location>
</feature>
<feature type="transmembrane region" description="Helical" evidence="10">
    <location>
        <begin position="85"/>
        <end position="108"/>
    </location>
</feature>
<dbReference type="Proteomes" id="UP000646579">
    <property type="component" value="Unassembled WGS sequence"/>
</dbReference>
<dbReference type="InterPro" id="IPR042106">
    <property type="entry name" value="Nuo/plastoQ_OxRdtase_6_NuoJ"/>
</dbReference>
<feature type="transmembrane region" description="Helical" evidence="10">
    <location>
        <begin position="211"/>
        <end position="236"/>
    </location>
</feature>
<evidence type="ECO:0000256" key="3">
    <source>
        <dbReference type="ARBA" id="ARBA00022449"/>
    </source>
</evidence>
<feature type="transmembrane region" description="Helical" evidence="10">
    <location>
        <begin position="115"/>
        <end position="132"/>
    </location>
</feature>
<evidence type="ECO:0000256" key="10">
    <source>
        <dbReference type="SAM" id="Phobius"/>
    </source>
</evidence>
<dbReference type="Pfam" id="PF13244">
    <property type="entry name" value="MbhD"/>
    <property type="match status" value="1"/>
</dbReference>
<evidence type="ECO:0000256" key="9">
    <source>
        <dbReference type="RuleBase" id="RU000320"/>
    </source>
</evidence>
<evidence type="ECO:0000256" key="5">
    <source>
        <dbReference type="ARBA" id="ARBA00022692"/>
    </source>
</evidence>
<dbReference type="Pfam" id="PF00662">
    <property type="entry name" value="Proton_antipo_N"/>
    <property type="match status" value="1"/>
</dbReference>
<reference evidence="15" key="2">
    <citation type="submission" date="2020-09" db="EMBL/GenBank/DDBJ databases">
        <authorList>
            <person name="Sun Q."/>
            <person name="Kim S."/>
        </authorList>
    </citation>
    <scope>NUCLEOTIDE SEQUENCE</scope>
    <source>
        <strain evidence="15">KCTC 32437</strain>
    </source>
</reference>
<keyword evidence="7" id="KW-0406">Ion transport</keyword>
<evidence type="ECO:0000313" key="15">
    <source>
        <dbReference type="EMBL" id="GHA29574.1"/>
    </source>
</evidence>
<sequence length="803" mass="85469">MGPPIDVSIALVALAPFLAAVMAPIVQRFVGSAAGWILAVIPASIFLFLASFIEPVTHGEVVRASLSWVPIQQLSLSFLIDGLSLMFAMTISGIGTLIIIYAGAYLAGHEHQGRFLGFMMAFMGAMLGLVLADNMLALFTFWELTSVSSFMLIGFDHYRQAARRAATQALVITNFGGLALLFGAVLMHQLSGSWDMSAIRVGDLQLDAHPLYGLVLALFLIAAFTKSAQFPLHFWLPNAMEAPTPVSAFLHSATMVQAGVYLLARMSPVLGGTDMWTVLLMSFGGVTLLWGAFAALKQTDLKQMLAQTTIASLGLLVMLIGYGNEAAIAAMVVYFIAHAFYKAGFFMLAGVIDHEAGTREITALGGLARAMPVSFVAAVLAGIAMVGLPLTVAYLAKEEMYLALQYGGWNLVATVTMVLGNALLGAVGIAVAVKPFLGPKVETPKHAHEGPLGLIAGPAILGIAGVAVALPTDWFGHDVMVPAASAILGEQIESHLTLALNFTSPLLWLSIATWLLALGAFLVLSRARSALRRIDDTVGYSFDAAFDVFMFGLIRGAGALTRFLHHGRLEIYLVVVFTGMALALLVPLFSMNGLEALMPPEALGDWRAVISWPDLTSYEWVVVSIAVIGLVALVVAQNRLVAILSLGVQGVAVAMLFLLFGAPDLSFTQFMVEILSVVILTLVMTRLRLDERDHRPFEDALRDGTIALLCGFGVAATLMTIIAGNFDSSLADFFLETSVPIAHGHNIVNVILVDYRGFDTLGEIAVVMTAGLAILALIRGRRSVAGTTITPPRDPANSEGVKG</sequence>
<evidence type="ECO:0000259" key="11">
    <source>
        <dbReference type="Pfam" id="PF00361"/>
    </source>
</evidence>
<dbReference type="InterPro" id="IPR001750">
    <property type="entry name" value="ND/Mrp_TM"/>
</dbReference>
<feature type="domain" description="NADH:quinone oxidoreductase/Mrp antiporter transmembrane" evidence="11">
    <location>
        <begin position="132"/>
        <end position="416"/>
    </location>
</feature>
<keyword evidence="2" id="KW-0813">Transport</keyword>
<feature type="transmembrane region" description="Helical" evidence="10">
    <location>
        <begin position="667"/>
        <end position="685"/>
    </location>
</feature>
<feature type="transmembrane region" description="Helical" evidence="10">
    <location>
        <begin position="303"/>
        <end position="322"/>
    </location>
</feature>
<evidence type="ECO:0000256" key="2">
    <source>
        <dbReference type="ARBA" id="ARBA00022448"/>
    </source>
</evidence>
<organism evidence="15 16">
    <name type="scientific">Devosia pacifica</name>
    <dbReference type="NCBI Taxonomy" id="1335967"/>
    <lineage>
        <taxon>Bacteria</taxon>
        <taxon>Pseudomonadati</taxon>
        <taxon>Pseudomonadota</taxon>
        <taxon>Alphaproteobacteria</taxon>
        <taxon>Hyphomicrobiales</taxon>
        <taxon>Devosiaceae</taxon>
        <taxon>Devosia</taxon>
    </lineage>
</organism>
<evidence type="ECO:0000259" key="12">
    <source>
        <dbReference type="Pfam" id="PF00662"/>
    </source>
</evidence>
<feature type="transmembrane region" description="Helical" evidence="10">
    <location>
        <begin position="328"/>
        <end position="352"/>
    </location>
</feature>
<feature type="transmembrane region" description="Helical" evidence="10">
    <location>
        <begin position="506"/>
        <end position="524"/>
    </location>
</feature>
<dbReference type="EMBL" id="BMZE01000003">
    <property type="protein sequence ID" value="GHA29574.1"/>
    <property type="molecule type" value="Genomic_DNA"/>
</dbReference>
<evidence type="ECO:0000256" key="7">
    <source>
        <dbReference type="ARBA" id="ARBA00023065"/>
    </source>
</evidence>
<dbReference type="Pfam" id="PF20501">
    <property type="entry name" value="MbhE"/>
    <property type="match status" value="1"/>
</dbReference>
<feature type="transmembrane region" description="Helical" evidence="10">
    <location>
        <begin position="33"/>
        <end position="53"/>
    </location>
</feature>
<dbReference type="InterPro" id="IPR050616">
    <property type="entry name" value="CPA3_Na-H_Antiporter_A"/>
</dbReference>
<accession>A0A918VVV5</accession>
<feature type="transmembrane region" description="Helical" evidence="10">
    <location>
        <begin position="170"/>
        <end position="191"/>
    </location>
</feature>
<dbReference type="InterPro" id="IPR001516">
    <property type="entry name" value="Proton_antipo_N"/>
</dbReference>
<keyword evidence="5 9" id="KW-0812">Transmembrane</keyword>
<dbReference type="InterPro" id="IPR025383">
    <property type="entry name" value="MrpA_C/MbhD"/>
</dbReference>
<comment type="caution">
    <text evidence="15">The sequence shown here is derived from an EMBL/GenBank/DDBJ whole genome shotgun (WGS) entry which is preliminary data.</text>
</comment>
<feature type="transmembrane region" description="Helical" evidence="10">
    <location>
        <begin position="617"/>
        <end position="636"/>
    </location>
</feature>
<feature type="transmembrane region" description="Helical" evidence="10">
    <location>
        <begin position="373"/>
        <end position="396"/>
    </location>
</feature>
<dbReference type="PANTHER" id="PTHR43373:SF1">
    <property type="entry name" value="NA(+)_H(+) ANTIPORTER SUBUNIT A"/>
    <property type="match status" value="1"/>
</dbReference>
<feature type="transmembrane region" description="Helical" evidence="10">
    <location>
        <begin position="276"/>
        <end position="296"/>
    </location>
</feature>
<evidence type="ECO:0000313" key="16">
    <source>
        <dbReference type="Proteomes" id="UP000646579"/>
    </source>
</evidence>
<evidence type="ECO:0000256" key="6">
    <source>
        <dbReference type="ARBA" id="ARBA00022989"/>
    </source>
</evidence>
<evidence type="ECO:0000259" key="14">
    <source>
        <dbReference type="Pfam" id="PF20501"/>
    </source>
</evidence>
<feature type="transmembrane region" description="Helical" evidence="10">
    <location>
        <begin position="248"/>
        <end position="264"/>
    </location>
</feature>
<dbReference type="PANTHER" id="PTHR43373">
    <property type="entry name" value="NA(+)/H(+) ANTIPORTER SUBUNIT"/>
    <property type="match status" value="1"/>
</dbReference>
<name>A0A918VVV5_9HYPH</name>
<feature type="transmembrane region" description="Helical" evidence="10">
    <location>
        <begin position="760"/>
        <end position="778"/>
    </location>
</feature>
<feature type="transmembrane region" description="Helical" evidence="10">
    <location>
        <begin position="643"/>
        <end position="661"/>
    </location>
</feature>
<evidence type="ECO:0000256" key="8">
    <source>
        <dbReference type="ARBA" id="ARBA00023136"/>
    </source>
</evidence>
<reference evidence="15" key="1">
    <citation type="journal article" date="2014" name="Int. J. Syst. Evol. Microbiol.">
        <title>Complete genome sequence of Corynebacterium casei LMG S-19264T (=DSM 44701T), isolated from a smear-ripened cheese.</title>
        <authorList>
            <consortium name="US DOE Joint Genome Institute (JGI-PGF)"/>
            <person name="Walter F."/>
            <person name="Albersmeier A."/>
            <person name="Kalinowski J."/>
            <person name="Ruckert C."/>
        </authorList>
    </citation>
    <scope>NUCLEOTIDE SEQUENCE</scope>
    <source>
        <strain evidence="15">KCTC 32437</strain>
    </source>
</reference>
<dbReference type="Gene3D" id="1.20.120.1200">
    <property type="entry name" value="NADH-ubiquinone/plastoquinone oxidoreductase chain 6, subunit NuoJ"/>
    <property type="match status" value="1"/>
</dbReference>
<dbReference type="PRINTS" id="PR01434">
    <property type="entry name" value="NADHDHGNASE5"/>
</dbReference>
<dbReference type="GO" id="GO:0005886">
    <property type="term" value="C:plasma membrane"/>
    <property type="evidence" value="ECO:0007669"/>
    <property type="project" value="UniProtKB-SubCell"/>
</dbReference>
<evidence type="ECO:0000256" key="1">
    <source>
        <dbReference type="ARBA" id="ARBA00004651"/>
    </source>
</evidence>
<dbReference type="AlphaFoldDB" id="A0A918VVV5"/>
<feature type="domain" description="MrpA C-terminal/MbhE" evidence="14">
    <location>
        <begin position="701"/>
        <end position="789"/>
    </location>
</feature>
<keyword evidence="8 10" id="KW-0472">Membrane</keyword>
<keyword evidence="3" id="KW-0050">Antiport</keyword>
<keyword evidence="4" id="KW-1003">Cell membrane</keyword>
<comment type="subcellular location">
    <subcellularLocation>
        <location evidence="1">Cell membrane</location>
        <topology evidence="1">Multi-pass membrane protein</topology>
    </subcellularLocation>
    <subcellularLocation>
        <location evidence="9">Membrane</location>
        <topology evidence="9">Multi-pass membrane protein</topology>
    </subcellularLocation>
</comment>
<feature type="transmembrane region" description="Helical" evidence="10">
    <location>
        <begin position="138"/>
        <end position="158"/>
    </location>
</feature>
<dbReference type="InterPro" id="IPR046806">
    <property type="entry name" value="MrpA_C/MbhE"/>
</dbReference>
<evidence type="ECO:0000256" key="4">
    <source>
        <dbReference type="ARBA" id="ARBA00022475"/>
    </source>
</evidence>
<feature type="transmembrane region" description="Helical" evidence="10">
    <location>
        <begin position="452"/>
        <end position="470"/>
    </location>
</feature>
<dbReference type="GO" id="GO:0006811">
    <property type="term" value="P:monoatomic ion transport"/>
    <property type="evidence" value="ECO:0007669"/>
    <property type="project" value="UniProtKB-KW"/>
</dbReference>
<dbReference type="GO" id="GO:0015297">
    <property type="term" value="F:antiporter activity"/>
    <property type="evidence" value="ECO:0007669"/>
    <property type="project" value="UniProtKB-KW"/>
</dbReference>
<keyword evidence="16" id="KW-1185">Reference proteome</keyword>
<feature type="domain" description="MrpA C-terminal/MbhD" evidence="13">
    <location>
        <begin position="625"/>
        <end position="688"/>
    </location>
</feature>
<feature type="transmembrane region" description="Helical" evidence="10">
    <location>
        <begin position="706"/>
        <end position="726"/>
    </location>
</feature>
<dbReference type="Pfam" id="PF00361">
    <property type="entry name" value="Proton_antipo_M"/>
    <property type="match status" value="1"/>
</dbReference>
<feature type="transmembrane region" description="Helical" evidence="10">
    <location>
        <begin position="571"/>
        <end position="590"/>
    </location>
</feature>
<protein>
    <submittedName>
        <fullName evidence="15">Na(+)/H(+) antiporter subunit A</fullName>
    </submittedName>
</protein>
<gene>
    <name evidence="15" type="primary">phaA2</name>
    <name evidence="15" type="ORF">GCM10007989_26470</name>
</gene>
<evidence type="ECO:0000259" key="13">
    <source>
        <dbReference type="Pfam" id="PF13244"/>
    </source>
</evidence>
<feature type="domain" description="NADH-Ubiquinone oxidoreductase (complex I) chain 5 N-terminal" evidence="12">
    <location>
        <begin position="68"/>
        <end position="115"/>
    </location>
</feature>
<keyword evidence="6 10" id="KW-1133">Transmembrane helix</keyword>
<proteinExistence type="predicted"/>